<organism evidence="2 3">
    <name type="scientific">Streptomonospora halophila</name>
    <dbReference type="NCBI Taxonomy" id="427369"/>
    <lineage>
        <taxon>Bacteria</taxon>
        <taxon>Bacillati</taxon>
        <taxon>Actinomycetota</taxon>
        <taxon>Actinomycetes</taxon>
        <taxon>Streptosporangiales</taxon>
        <taxon>Nocardiopsidaceae</taxon>
        <taxon>Streptomonospora</taxon>
    </lineage>
</organism>
<evidence type="ECO:0000256" key="1">
    <source>
        <dbReference type="SAM" id="Phobius"/>
    </source>
</evidence>
<comment type="caution">
    <text evidence="2">The sequence shown here is derived from an EMBL/GenBank/DDBJ whole genome shotgun (WGS) entry which is preliminary data.</text>
</comment>
<protein>
    <recommendedName>
        <fullName evidence="4">DUF4760 domain-containing protein</fullName>
    </recommendedName>
</protein>
<dbReference type="EMBL" id="BAABIK010000007">
    <property type="protein sequence ID" value="GAA4937008.1"/>
    <property type="molecule type" value="Genomic_DNA"/>
</dbReference>
<gene>
    <name evidence="2" type="ORF">GCM10023224_17470</name>
</gene>
<dbReference type="RefSeq" id="WP_345556181.1">
    <property type="nucleotide sequence ID" value="NZ_BAABIK010000007.1"/>
</dbReference>
<keyword evidence="1" id="KW-0472">Membrane</keyword>
<sequence>MNRRGVRSAAVGAGVVLGVAAVAASLAIPALLLTGADGRTLDRWSKIGEAVAPVGVFFSGVAFIGIALTLFLQRRDLQNQRSQLDLAMEDQRSSSEISLRQIHTDIVKMAIDDELLGVWPEVYPGSRETRKDHYCNLVLNLQKVAYETQTIELGELRGALPHLMTSRDIYAFWAKARAAHAAVTGGDQAEDFFTAEADAAFTATRPPSPQSLAAVLVNAVAQWRRERTTVLRRG</sequence>
<evidence type="ECO:0000313" key="2">
    <source>
        <dbReference type="EMBL" id="GAA4937008.1"/>
    </source>
</evidence>
<name>A0ABP9GBR5_9ACTN</name>
<dbReference type="InterPro" id="IPR045728">
    <property type="entry name" value="DUF6082"/>
</dbReference>
<evidence type="ECO:0008006" key="4">
    <source>
        <dbReference type="Google" id="ProtNLM"/>
    </source>
</evidence>
<keyword evidence="1" id="KW-0812">Transmembrane</keyword>
<evidence type="ECO:0000313" key="3">
    <source>
        <dbReference type="Proteomes" id="UP001499993"/>
    </source>
</evidence>
<accession>A0ABP9GBR5</accession>
<reference evidence="3" key="1">
    <citation type="journal article" date="2019" name="Int. J. Syst. Evol. Microbiol.">
        <title>The Global Catalogue of Microorganisms (GCM) 10K type strain sequencing project: providing services to taxonomists for standard genome sequencing and annotation.</title>
        <authorList>
            <consortium name="The Broad Institute Genomics Platform"/>
            <consortium name="The Broad Institute Genome Sequencing Center for Infectious Disease"/>
            <person name="Wu L."/>
            <person name="Ma J."/>
        </authorList>
    </citation>
    <scope>NUCLEOTIDE SEQUENCE [LARGE SCALE GENOMIC DNA]</scope>
    <source>
        <strain evidence="3">JCM 18123</strain>
    </source>
</reference>
<feature type="transmembrane region" description="Helical" evidence="1">
    <location>
        <begin position="51"/>
        <end position="72"/>
    </location>
</feature>
<dbReference type="Proteomes" id="UP001499993">
    <property type="component" value="Unassembled WGS sequence"/>
</dbReference>
<keyword evidence="1" id="KW-1133">Transmembrane helix</keyword>
<keyword evidence="3" id="KW-1185">Reference proteome</keyword>
<proteinExistence type="predicted"/>
<dbReference type="Pfam" id="PF19560">
    <property type="entry name" value="DUF6082"/>
    <property type="match status" value="1"/>
</dbReference>